<evidence type="ECO:0000313" key="5">
    <source>
        <dbReference type="Proteomes" id="UP000243706"/>
    </source>
</evidence>
<dbReference type="RefSeq" id="WP_095117425.1">
    <property type="nucleotide sequence ID" value="NZ_BMCB01000006.1"/>
</dbReference>
<evidence type="ECO:0000313" key="6">
    <source>
        <dbReference type="Proteomes" id="UP000652995"/>
    </source>
</evidence>
<dbReference type="InterPro" id="IPR023393">
    <property type="entry name" value="START-like_dom_sf"/>
</dbReference>
<dbReference type="SUPFAM" id="SSF55961">
    <property type="entry name" value="Bet v1-like"/>
    <property type="match status" value="1"/>
</dbReference>
<reference evidence="3" key="4">
    <citation type="submission" date="2024-05" db="EMBL/GenBank/DDBJ databases">
        <authorList>
            <person name="Sun Q."/>
            <person name="Sedlacek I."/>
        </authorList>
    </citation>
    <scope>NUCLEOTIDE SEQUENCE</scope>
    <source>
        <strain evidence="3">CCM 4175</strain>
    </source>
</reference>
<evidence type="ECO:0000313" key="4">
    <source>
        <dbReference type="EMBL" id="SNW03246.1"/>
    </source>
</evidence>
<dbReference type="OrthoDB" id="2355173at2"/>
<organism evidence="4 5">
    <name type="scientific">Staphylococcus muscae</name>
    <dbReference type="NCBI Taxonomy" id="1294"/>
    <lineage>
        <taxon>Bacteria</taxon>
        <taxon>Bacillati</taxon>
        <taxon>Bacillota</taxon>
        <taxon>Bacilli</taxon>
        <taxon>Bacillales</taxon>
        <taxon>Staphylococcaceae</taxon>
        <taxon>Staphylococcus</taxon>
    </lineage>
</organism>
<dbReference type="Proteomes" id="UP000652995">
    <property type="component" value="Unassembled WGS sequence"/>
</dbReference>
<evidence type="ECO:0000313" key="3">
    <source>
        <dbReference type="EMBL" id="GGA90147.1"/>
    </source>
</evidence>
<reference evidence="3" key="1">
    <citation type="journal article" date="2014" name="Int. J. Syst. Evol. Microbiol.">
        <title>Complete genome of a new Firmicutes species belonging to the dominant human colonic microbiota ('Ruminococcus bicirculans') reveals two chromosomes and a selective capacity to utilize plant glucans.</title>
        <authorList>
            <consortium name="NISC Comparative Sequencing Program"/>
            <person name="Wegmann U."/>
            <person name="Louis P."/>
            <person name="Goesmann A."/>
            <person name="Henrissat B."/>
            <person name="Duncan S.H."/>
            <person name="Flint H.J."/>
        </authorList>
    </citation>
    <scope>NUCLEOTIDE SEQUENCE</scope>
    <source>
        <strain evidence="3">CCM 4175</strain>
    </source>
</reference>
<gene>
    <name evidence="4" type="primary">yndB</name>
    <name evidence="3" type="ORF">GCM10007183_12970</name>
    <name evidence="4" type="ORF">SAMEA4412661_01529</name>
</gene>
<feature type="domain" description="Activator of Hsp90 ATPase homologue 1/2-like C-terminal" evidence="2">
    <location>
        <begin position="19"/>
        <end position="140"/>
    </location>
</feature>
<dbReference type="InterPro" id="IPR013538">
    <property type="entry name" value="ASHA1/2-like_C"/>
</dbReference>
<dbReference type="Proteomes" id="UP000243706">
    <property type="component" value="Chromosome 1"/>
</dbReference>
<sequence>MHNNSEMKPIEKVVTLHVNKDKVWDAVATSEGIASWWMPNDFEAIPDKSFTLHAGEFGDSPCKVKEVAPKKHLSFDWGKDWEIMFKLEEIDSNTTEFTLIHSGWDDAKQTEFGQPHPVVQPFMNDGWDEIVKVSLPKYLEQL</sequence>
<reference evidence="4 5" key="2">
    <citation type="submission" date="2017-06" db="EMBL/GenBank/DDBJ databases">
        <authorList>
            <consortium name="Pathogen Informatics"/>
        </authorList>
    </citation>
    <scope>NUCLEOTIDE SEQUENCE [LARGE SCALE GENOMIC DNA]</scope>
    <source>
        <strain evidence="4 5">NCTC13833</strain>
    </source>
</reference>
<proteinExistence type="inferred from homology"/>
<dbReference type="AlphaFoldDB" id="A0A240C7T6"/>
<protein>
    <submittedName>
        <fullName evidence="4">Activator of Hsp90 ATPase homolog 1-like protein</fullName>
    </submittedName>
</protein>
<dbReference type="KEGG" id="smus:C7J88_04320"/>
<comment type="similarity">
    <text evidence="1">Belongs to the AHA1 family.</text>
</comment>
<evidence type="ECO:0000256" key="1">
    <source>
        <dbReference type="ARBA" id="ARBA00006817"/>
    </source>
</evidence>
<reference evidence="6" key="3">
    <citation type="journal article" date="2019" name="Int. J. Syst. Evol. Microbiol.">
        <title>The Global Catalogue of Microorganisms (GCM) 10K type strain sequencing project: providing services to taxonomists for standard genome sequencing and annotation.</title>
        <authorList>
            <consortium name="The Broad Institute Genomics Platform"/>
            <consortium name="The Broad Institute Genome Sequencing Center for Infectious Disease"/>
            <person name="Wu L."/>
            <person name="Ma J."/>
        </authorList>
    </citation>
    <scope>NUCLEOTIDE SEQUENCE [LARGE SCALE GENOMIC DNA]</scope>
    <source>
        <strain evidence="6">CCM 4175</strain>
    </source>
</reference>
<dbReference type="Gene3D" id="3.30.530.20">
    <property type="match status" value="1"/>
</dbReference>
<keyword evidence="6" id="KW-1185">Reference proteome</keyword>
<evidence type="ECO:0000259" key="2">
    <source>
        <dbReference type="Pfam" id="PF08327"/>
    </source>
</evidence>
<dbReference type="EMBL" id="LT906464">
    <property type="protein sequence ID" value="SNW03246.1"/>
    <property type="molecule type" value="Genomic_DNA"/>
</dbReference>
<dbReference type="EMBL" id="BMCB01000006">
    <property type="protein sequence ID" value="GGA90147.1"/>
    <property type="molecule type" value="Genomic_DNA"/>
</dbReference>
<accession>A0A240C7T6</accession>
<dbReference type="Pfam" id="PF08327">
    <property type="entry name" value="AHSA1"/>
    <property type="match status" value="1"/>
</dbReference>
<dbReference type="CDD" id="cd07814">
    <property type="entry name" value="SRPBCC_CalC_Aha1-like"/>
    <property type="match status" value="1"/>
</dbReference>
<name>A0A240C7T6_9STAP</name>